<dbReference type="EMBL" id="MN990731">
    <property type="protein sequence ID" value="QIM10562.1"/>
    <property type="molecule type" value="Genomic_DNA"/>
</dbReference>
<feature type="transmembrane region" description="Helical" evidence="7">
    <location>
        <begin position="154"/>
        <end position="174"/>
    </location>
</feature>
<feature type="transmembrane region" description="Helical" evidence="7">
    <location>
        <begin position="285"/>
        <end position="302"/>
    </location>
</feature>
<keyword evidence="6 7" id="KW-0472">Membrane</keyword>
<feature type="transmembrane region" description="Helical" evidence="7">
    <location>
        <begin position="114"/>
        <end position="134"/>
    </location>
</feature>
<comment type="subcellular location">
    <subcellularLocation>
        <location evidence="1">Membrane</location>
        <topology evidence="1">Multi-pass membrane protein</topology>
    </subcellularLocation>
</comment>
<dbReference type="AlphaFoldDB" id="A0A6G8F2Z7"/>
<accession>A0A6G8F2Z7</accession>
<keyword evidence="5 7" id="KW-1133">Transmembrane helix</keyword>
<dbReference type="Pfam" id="PF07690">
    <property type="entry name" value="MFS_1"/>
    <property type="match status" value="1"/>
</dbReference>
<dbReference type="GO" id="GO:0016020">
    <property type="term" value="C:membrane"/>
    <property type="evidence" value="ECO:0007669"/>
    <property type="project" value="UniProtKB-SubCell"/>
</dbReference>
<evidence type="ECO:0000256" key="5">
    <source>
        <dbReference type="ARBA" id="ARBA00022989"/>
    </source>
</evidence>
<proteinExistence type="inferred from homology"/>
<dbReference type="GO" id="GO:0022857">
    <property type="term" value="F:transmembrane transporter activity"/>
    <property type="evidence" value="ECO:0007669"/>
    <property type="project" value="InterPro"/>
</dbReference>
<evidence type="ECO:0000256" key="3">
    <source>
        <dbReference type="ARBA" id="ARBA00022448"/>
    </source>
</evidence>
<comment type="similarity">
    <text evidence="2">Belongs to the major facilitator superfamily.</text>
</comment>
<dbReference type="SUPFAM" id="SSF103473">
    <property type="entry name" value="MFS general substrate transporter"/>
    <property type="match status" value="1"/>
</dbReference>
<organism evidence="8">
    <name type="scientific">uncultured Alphaproteobacteria bacterium</name>
    <dbReference type="NCBI Taxonomy" id="91750"/>
    <lineage>
        <taxon>Bacteria</taxon>
        <taxon>Pseudomonadati</taxon>
        <taxon>Pseudomonadota</taxon>
        <taxon>Alphaproteobacteria</taxon>
        <taxon>environmental samples</taxon>
    </lineage>
</organism>
<dbReference type="PANTHER" id="PTHR12778:SF10">
    <property type="entry name" value="MAJOR FACILITATOR SUPERFAMILY DOMAIN-CONTAINING PROTEIN 3"/>
    <property type="match status" value="1"/>
</dbReference>
<evidence type="ECO:0000256" key="6">
    <source>
        <dbReference type="ARBA" id="ARBA00023136"/>
    </source>
</evidence>
<evidence type="ECO:0000313" key="8">
    <source>
        <dbReference type="EMBL" id="QIM10562.1"/>
    </source>
</evidence>
<evidence type="ECO:0000256" key="1">
    <source>
        <dbReference type="ARBA" id="ARBA00004141"/>
    </source>
</evidence>
<protein>
    <submittedName>
        <fullName evidence="8">Integral membrane signal transducer protein</fullName>
    </submittedName>
</protein>
<dbReference type="InterPro" id="IPR011701">
    <property type="entry name" value="MFS"/>
</dbReference>
<feature type="transmembrane region" description="Helical" evidence="7">
    <location>
        <begin position="89"/>
        <end position="108"/>
    </location>
</feature>
<evidence type="ECO:0000256" key="2">
    <source>
        <dbReference type="ARBA" id="ARBA00008335"/>
    </source>
</evidence>
<feature type="transmembrane region" description="Helical" evidence="7">
    <location>
        <begin position="309"/>
        <end position="329"/>
    </location>
</feature>
<feature type="transmembrane region" description="Helical" evidence="7">
    <location>
        <begin position="180"/>
        <end position="199"/>
    </location>
</feature>
<evidence type="ECO:0000256" key="7">
    <source>
        <dbReference type="SAM" id="Phobius"/>
    </source>
</evidence>
<evidence type="ECO:0000256" key="4">
    <source>
        <dbReference type="ARBA" id="ARBA00022692"/>
    </source>
</evidence>
<dbReference type="PANTHER" id="PTHR12778">
    <property type="entry name" value="SOLUTE CARRIER FAMILY 33 ACETYL-COA TRANSPORTER -RELATED"/>
    <property type="match status" value="1"/>
</dbReference>
<dbReference type="NCBIfam" id="TIGR00901">
    <property type="entry name" value="2A0125"/>
    <property type="match status" value="1"/>
</dbReference>
<dbReference type="Gene3D" id="1.20.1250.20">
    <property type="entry name" value="MFS general substrate transporter like domains"/>
    <property type="match status" value="1"/>
</dbReference>
<reference evidence="8" key="1">
    <citation type="journal article" date="2020" name="J. ISSAAS">
        <title>Lactobacilli and other gastrointestinal microbiota of Peromyscus leucopus, reservoir host for agents of Lyme disease and other zoonoses in North America.</title>
        <authorList>
            <person name="Milovic A."/>
            <person name="Bassam K."/>
            <person name="Shao H."/>
            <person name="Chatzistamou I."/>
            <person name="Tufts D.M."/>
            <person name="Diuk-Wasser M."/>
            <person name="Barbour A.G."/>
        </authorList>
    </citation>
    <scope>NUCLEOTIDE SEQUENCE</scope>
    <source>
        <strain evidence="8">LL90</strain>
    </source>
</reference>
<gene>
    <name evidence="8" type="ORF">PlAlph_4540</name>
</gene>
<sequence length="429" mass="47676">MFKQWFKSLQIYADKRMLVMAGLGFSSGFPLLLVSGTLSLWLKDCGLTYALIGAFALVKSPYSFKWAWSPLIDRIRLPLFNRLGRRRGWALFTQICLMASIFIMSRLTPSSENWQLVAFVAMAVVFCSASQDIVVDSFRIDSFDDKEQGAGSAVFVLGYRLGMIFSGAFALMLAEYLSWNQVYMLMSAGAVVGMLTILLSREPEKDRSYYEPSADRLPFFPRLRRFLRRSIVAPFTDFMKHRGWYLILVFILLFRLSDDYKAPMTNLFYADMGFTKAQIGYASKIYGMVATIIGGLIGGLVVGRKGLRYSLVLTGILQGITNLVYIGLAASGNNIYMLGATICADNLAGGMATTALVAYLSSLCSVAYTATQYALLSSLMSLTRDVLSSSSGYVAGHMSWHCFFLFSAALVIPALGLLWYMIKKKIIVD</sequence>
<feature type="transmembrane region" description="Helical" evidence="7">
    <location>
        <begin position="403"/>
        <end position="422"/>
    </location>
</feature>
<feature type="transmembrane region" description="Helical" evidence="7">
    <location>
        <begin position="21"/>
        <end position="41"/>
    </location>
</feature>
<keyword evidence="3" id="KW-0813">Transport</keyword>
<name>A0A6G8F2Z7_9PROT</name>
<dbReference type="InterPro" id="IPR004752">
    <property type="entry name" value="AmpG_permease/AT-1"/>
</dbReference>
<dbReference type="InterPro" id="IPR036259">
    <property type="entry name" value="MFS_trans_sf"/>
</dbReference>
<feature type="transmembrane region" description="Helical" evidence="7">
    <location>
        <begin position="47"/>
        <end position="68"/>
    </location>
</feature>
<keyword evidence="4 7" id="KW-0812">Transmembrane</keyword>